<dbReference type="GO" id="GO:0016705">
    <property type="term" value="F:oxidoreductase activity, acting on paired donors, with incorporation or reduction of molecular oxygen"/>
    <property type="evidence" value="ECO:0007669"/>
    <property type="project" value="UniProtKB-ARBA"/>
</dbReference>
<reference evidence="7 8" key="1">
    <citation type="submission" date="2016-10" db="EMBL/GenBank/DDBJ databases">
        <title>The Draft Genome Sequence of Actinokineospora bangkokensis 44EHWT reveals the biosynthetic pathway of antifungal compounds Thailandins with unusual extender unit butylmalonyl-CoA.</title>
        <authorList>
            <person name="Greule A."/>
            <person name="Intra B."/>
            <person name="Flemming S."/>
            <person name="Rommel M.G."/>
            <person name="Panbangred W."/>
            <person name="Bechthold A."/>
        </authorList>
    </citation>
    <scope>NUCLEOTIDE SEQUENCE [LARGE SCALE GENOMIC DNA]</scope>
    <source>
        <strain evidence="7 8">44EHW</strain>
    </source>
</reference>
<dbReference type="Pfam" id="PF00355">
    <property type="entry name" value="Rieske"/>
    <property type="match status" value="1"/>
</dbReference>
<dbReference type="CDD" id="cd03467">
    <property type="entry name" value="Rieske"/>
    <property type="match status" value="1"/>
</dbReference>
<dbReference type="InterPro" id="IPR017941">
    <property type="entry name" value="Rieske_2Fe-2S"/>
</dbReference>
<dbReference type="AlphaFoldDB" id="A0A1Q9LRY7"/>
<protein>
    <submittedName>
        <fullName evidence="7">Rieske (2Fe-2S) protein</fullName>
    </submittedName>
</protein>
<dbReference type="Proteomes" id="UP000186040">
    <property type="component" value="Unassembled WGS sequence"/>
</dbReference>
<comment type="caution">
    <text evidence="7">The sequence shown here is derived from an EMBL/GenBank/DDBJ whole genome shotgun (WGS) entry which is preliminary data.</text>
</comment>
<evidence type="ECO:0000256" key="1">
    <source>
        <dbReference type="ARBA" id="ARBA00022714"/>
    </source>
</evidence>
<feature type="region of interest" description="Disordered" evidence="5">
    <location>
        <begin position="15"/>
        <end position="52"/>
    </location>
</feature>
<dbReference type="OrthoDB" id="25106at2"/>
<dbReference type="GO" id="GO:0004497">
    <property type="term" value="F:monooxygenase activity"/>
    <property type="evidence" value="ECO:0007669"/>
    <property type="project" value="UniProtKB-ARBA"/>
</dbReference>
<organism evidence="7 8">
    <name type="scientific">Actinokineospora bangkokensis</name>
    <dbReference type="NCBI Taxonomy" id="1193682"/>
    <lineage>
        <taxon>Bacteria</taxon>
        <taxon>Bacillati</taxon>
        <taxon>Actinomycetota</taxon>
        <taxon>Actinomycetes</taxon>
        <taxon>Pseudonocardiales</taxon>
        <taxon>Pseudonocardiaceae</taxon>
        <taxon>Actinokineospora</taxon>
    </lineage>
</organism>
<evidence type="ECO:0000256" key="4">
    <source>
        <dbReference type="ARBA" id="ARBA00023014"/>
    </source>
</evidence>
<sequence>MVALVAPGALVAACGSGSDSGSTVENPNTTTGGATTGGSTGSTGGAPGGSALAAVADIPDGGGKLVDGPDGQVLLVRSGGAVKAFDPSCPHQGAAVEPPENGVITCPRHGSTFTSTDGAVTKGPARTGLKEIAVKVEGANVVLA</sequence>
<evidence type="ECO:0000259" key="6">
    <source>
        <dbReference type="PROSITE" id="PS51296"/>
    </source>
</evidence>
<dbReference type="Gene3D" id="2.102.10.10">
    <property type="entry name" value="Rieske [2Fe-2S] iron-sulphur domain"/>
    <property type="match status" value="1"/>
</dbReference>
<keyword evidence="2" id="KW-0479">Metal-binding</keyword>
<dbReference type="PROSITE" id="PS51296">
    <property type="entry name" value="RIESKE"/>
    <property type="match status" value="1"/>
</dbReference>
<keyword evidence="1" id="KW-0001">2Fe-2S</keyword>
<evidence type="ECO:0000313" key="7">
    <source>
        <dbReference type="EMBL" id="OLR94773.1"/>
    </source>
</evidence>
<dbReference type="EMBL" id="MKQR01000007">
    <property type="protein sequence ID" value="OLR94773.1"/>
    <property type="molecule type" value="Genomic_DNA"/>
</dbReference>
<name>A0A1Q9LRY7_9PSEU</name>
<feature type="domain" description="Rieske" evidence="6">
    <location>
        <begin position="50"/>
        <end position="143"/>
    </location>
</feature>
<dbReference type="GO" id="GO:0046872">
    <property type="term" value="F:metal ion binding"/>
    <property type="evidence" value="ECO:0007669"/>
    <property type="project" value="UniProtKB-KW"/>
</dbReference>
<proteinExistence type="predicted"/>
<evidence type="ECO:0000256" key="3">
    <source>
        <dbReference type="ARBA" id="ARBA00023004"/>
    </source>
</evidence>
<keyword evidence="3" id="KW-0408">Iron</keyword>
<dbReference type="InterPro" id="IPR036922">
    <property type="entry name" value="Rieske_2Fe-2S_sf"/>
</dbReference>
<feature type="compositionally biased region" description="Polar residues" evidence="5">
    <location>
        <begin position="17"/>
        <end position="28"/>
    </location>
</feature>
<dbReference type="GO" id="GO:0051537">
    <property type="term" value="F:2 iron, 2 sulfur cluster binding"/>
    <property type="evidence" value="ECO:0007669"/>
    <property type="project" value="UniProtKB-KW"/>
</dbReference>
<keyword evidence="4" id="KW-0411">Iron-sulfur</keyword>
<evidence type="ECO:0000256" key="2">
    <source>
        <dbReference type="ARBA" id="ARBA00022723"/>
    </source>
</evidence>
<gene>
    <name evidence="7" type="ORF">BJP25_12950</name>
</gene>
<accession>A0A1Q9LRY7</accession>
<evidence type="ECO:0000313" key="8">
    <source>
        <dbReference type="Proteomes" id="UP000186040"/>
    </source>
</evidence>
<feature type="compositionally biased region" description="Gly residues" evidence="5">
    <location>
        <begin position="34"/>
        <end position="48"/>
    </location>
</feature>
<keyword evidence="8" id="KW-1185">Reference proteome</keyword>
<evidence type="ECO:0000256" key="5">
    <source>
        <dbReference type="SAM" id="MobiDB-lite"/>
    </source>
</evidence>
<dbReference type="SUPFAM" id="SSF50022">
    <property type="entry name" value="ISP domain"/>
    <property type="match status" value="1"/>
</dbReference>
<dbReference type="STRING" id="1193682.BJP25_12950"/>